<protein>
    <submittedName>
        <fullName evidence="1">Uncharacterized protein</fullName>
    </submittedName>
</protein>
<sequence length="87" mass="10450">MQTDRIHPPPDTHKLTYAQIYTHQQMFGDSNKNTQHIALNLINRYIEEEVFKIRGRKRILEMQWSFKKNYGKHQKSTSMQSSMSPRK</sequence>
<dbReference type="EMBL" id="GBXM01010406">
    <property type="protein sequence ID" value="JAH98171.1"/>
    <property type="molecule type" value="Transcribed_RNA"/>
</dbReference>
<dbReference type="AlphaFoldDB" id="A0A0E9X6S6"/>
<accession>A0A0E9X6S6</accession>
<proteinExistence type="predicted"/>
<reference evidence="1" key="1">
    <citation type="submission" date="2014-11" db="EMBL/GenBank/DDBJ databases">
        <authorList>
            <person name="Amaro Gonzalez C."/>
        </authorList>
    </citation>
    <scope>NUCLEOTIDE SEQUENCE</scope>
</reference>
<evidence type="ECO:0000313" key="1">
    <source>
        <dbReference type="EMBL" id="JAH98171.1"/>
    </source>
</evidence>
<reference evidence="1" key="2">
    <citation type="journal article" date="2015" name="Fish Shellfish Immunol.">
        <title>Early steps in the European eel (Anguilla anguilla)-Vibrio vulnificus interaction in the gills: Role of the RtxA13 toxin.</title>
        <authorList>
            <person name="Callol A."/>
            <person name="Pajuelo D."/>
            <person name="Ebbesson L."/>
            <person name="Teles M."/>
            <person name="MacKenzie S."/>
            <person name="Amaro C."/>
        </authorList>
    </citation>
    <scope>NUCLEOTIDE SEQUENCE</scope>
</reference>
<name>A0A0E9X6S6_ANGAN</name>
<organism evidence="1">
    <name type="scientific">Anguilla anguilla</name>
    <name type="common">European freshwater eel</name>
    <name type="synonym">Muraena anguilla</name>
    <dbReference type="NCBI Taxonomy" id="7936"/>
    <lineage>
        <taxon>Eukaryota</taxon>
        <taxon>Metazoa</taxon>
        <taxon>Chordata</taxon>
        <taxon>Craniata</taxon>
        <taxon>Vertebrata</taxon>
        <taxon>Euteleostomi</taxon>
        <taxon>Actinopterygii</taxon>
        <taxon>Neopterygii</taxon>
        <taxon>Teleostei</taxon>
        <taxon>Anguilliformes</taxon>
        <taxon>Anguillidae</taxon>
        <taxon>Anguilla</taxon>
    </lineage>
</organism>